<evidence type="ECO:0008006" key="23">
    <source>
        <dbReference type="Google" id="ProtNLM"/>
    </source>
</evidence>
<keyword evidence="12" id="KW-0576">Peroxisome</keyword>
<dbReference type="Pfam" id="PF00725">
    <property type="entry name" value="3HCDH"/>
    <property type="match status" value="2"/>
</dbReference>
<dbReference type="InterPro" id="IPR036291">
    <property type="entry name" value="NAD(P)-bd_dom_sf"/>
</dbReference>
<comment type="catalytic activity">
    <reaction evidence="1">
        <text>a (3Z)-enoyl-CoA = a 4-saturated (2E)-enoyl-CoA</text>
        <dbReference type="Rhea" id="RHEA:45900"/>
        <dbReference type="ChEBI" id="CHEBI:85097"/>
        <dbReference type="ChEBI" id="CHEBI:85489"/>
        <dbReference type="EC" id="5.3.3.8"/>
    </reaction>
</comment>
<dbReference type="Gene3D" id="1.10.1040.50">
    <property type="match status" value="1"/>
</dbReference>
<evidence type="ECO:0000256" key="18">
    <source>
        <dbReference type="ARBA" id="ARBA00023717"/>
    </source>
</evidence>
<protein>
    <recommendedName>
        <fullName evidence="23">3-hydroxyacyl-CoA dehydrogenase</fullName>
    </recommendedName>
</protein>
<dbReference type="SUPFAM" id="SSF51735">
    <property type="entry name" value="NAD(P)-binding Rossmann-fold domains"/>
    <property type="match status" value="1"/>
</dbReference>
<evidence type="ECO:0000256" key="2">
    <source>
        <dbReference type="ARBA" id="ARBA00000765"/>
    </source>
</evidence>
<keyword evidence="13" id="KW-0413">Isomerase</keyword>
<dbReference type="InterPro" id="IPR006176">
    <property type="entry name" value="3-OHacyl-CoA_DH_NAD-bd"/>
</dbReference>
<keyword evidence="10" id="KW-0520">NAD</keyword>
<evidence type="ECO:0000256" key="12">
    <source>
        <dbReference type="ARBA" id="ARBA00023140"/>
    </source>
</evidence>
<dbReference type="GO" id="GO:0004165">
    <property type="term" value="F:delta(3)-delta(2)-enoyl-CoA isomerase activity"/>
    <property type="evidence" value="ECO:0007669"/>
    <property type="project" value="UniProtKB-EC"/>
</dbReference>
<dbReference type="PANTHER" id="PTHR23309:SF40">
    <property type="entry name" value="3-HYDROXYACYL-COA DEHYDROGENASE-RELATED"/>
    <property type="match status" value="1"/>
</dbReference>
<evidence type="ECO:0000313" key="22">
    <source>
        <dbReference type="Proteomes" id="UP001172457"/>
    </source>
</evidence>
<feature type="domain" description="3-hydroxyacyl-CoA dehydrogenase C-terminal" evidence="19">
    <location>
        <begin position="670"/>
        <end position="754"/>
    </location>
</feature>
<dbReference type="InterPro" id="IPR008927">
    <property type="entry name" value="6-PGluconate_DH-like_C_sf"/>
</dbReference>
<evidence type="ECO:0000256" key="15">
    <source>
        <dbReference type="ARBA" id="ARBA00023268"/>
    </source>
</evidence>
<dbReference type="GO" id="GO:0003857">
    <property type="term" value="F:(3S)-3-hydroxyacyl-CoA dehydrogenase (NAD+) activity"/>
    <property type="evidence" value="ECO:0007669"/>
    <property type="project" value="TreeGrafter"/>
</dbReference>
<evidence type="ECO:0000256" key="16">
    <source>
        <dbReference type="ARBA" id="ARBA00023701"/>
    </source>
</evidence>
<evidence type="ECO:0000256" key="3">
    <source>
        <dbReference type="ARBA" id="ARBA00004275"/>
    </source>
</evidence>
<evidence type="ECO:0000256" key="6">
    <source>
        <dbReference type="ARBA" id="ARBA00008750"/>
    </source>
</evidence>
<evidence type="ECO:0000256" key="8">
    <source>
        <dbReference type="ARBA" id="ARBA00022832"/>
    </source>
</evidence>
<dbReference type="SUPFAM" id="SSF48179">
    <property type="entry name" value="6-phosphogluconate dehydrogenase C-terminal domain-like"/>
    <property type="match status" value="2"/>
</dbReference>
<reference evidence="21" key="1">
    <citation type="submission" date="2023-03" db="EMBL/GenBank/DDBJ databases">
        <title>Chromosome-scale reference genome and RAD-based genetic map of yellow starthistle (Centaurea solstitialis) reveal putative structural variation and QTLs associated with invader traits.</title>
        <authorList>
            <person name="Reatini B."/>
            <person name="Cang F.A."/>
            <person name="Jiang Q."/>
            <person name="Mckibben M.T.W."/>
            <person name="Barker M.S."/>
            <person name="Rieseberg L.H."/>
            <person name="Dlugosch K.M."/>
        </authorList>
    </citation>
    <scope>NUCLEOTIDE SEQUENCE</scope>
    <source>
        <strain evidence="21">CAN-66</strain>
        <tissue evidence="21">Leaf</tissue>
    </source>
</reference>
<dbReference type="Proteomes" id="UP001172457">
    <property type="component" value="Chromosome 8"/>
</dbReference>
<dbReference type="Pfam" id="PF00378">
    <property type="entry name" value="ECH_1"/>
    <property type="match status" value="1"/>
</dbReference>
<dbReference type="Gene3D" id="1.10.1040.10">
    <property type="entry name" value="N-(1-d-carboxylethyl)-l-norvaline Dehydrogenase, domain 2"/>
    <property type="match status" value="1"/>
</dbReference>
<dbReference type="AlphaFoldDB" id="A0AA38S958"/>
<evidence type="ECO:0000256" key="5">
    <source>
        <dbReference type="ARBA" id="ARBA00007005"/>
    </source>
</evidence>
<dbReference type="PROSITE" id="PS00067">
    <property type="entry name" value="3HCDH"/>
    <property type="match status" value="1"/>
</dbReference>
<name>A0AA38S958_9ASTR</name>
<keyword evidence="15" id="KW-0511">Multifunctional enzyme</keyword>
<dbReference type="GO" id="GO:0004300">
    <property type="term" value="F:enoyl-CoA hydratase activity"/>
    <property type="evidence" value="ECO:0007669"/>
    <property type="project" value="UniProtKB-EC"/>
</dbReference>
<comment type="subcellular location">
    <subcellularLocation>
        <location evidence="3">Peroxisome</location>
    </subcellularLocation>
</comment>
<dbReference type="Gene3D" id="3.40.50.720">
    <property type="entry name" value="NAD(P)-binding Rossmann-like Domain"/>
    <property type="match status" value="1"/>
</dbReference>
<comment type="similarity">
    <text evidence="6">In the N-terminal section; belongs to the enoyl-CoA hydratase/isomerase family.</text>
</comment>
<evidence type="ECO:0000256" key="17">
    <source>
        <dbReference type="ARBA" id="ARBA00023709"/>
    </source>
</evidence>
<organism evidence="21 22">
    <name type="scientific">Centaurea solstitialis</name>
    <name type="common">yellow star-thistle</name>
    <dbReference type="NCBI Taxonomy" id="347529"/>
    <lineage>
        <taxon>Eukaryota</taxon>
        <taxon>Viridiplantae</taxon>
        <taxon>Streptophyta</taxon>
        <taxon>Embryophyta</taxon>
        <taxon>Tracheophyta</taxon>
        <taxon>Spermatophyta</taxon>
        <taxon>Magnoliopsida</taxon>
        <taxon>eudicotyledons</taxon>
        <taxon>Gunneridae</taxon>
        <taxon>Pentapetalae</taxon>
        <taxon>asterids</taxon>
        <taxon>campanulids</taxon>
        <taxon>Asterales</taxon>
        <taxon>Asteraceae</taxon>
        <taxon>Carduoideae</taxon>
        <taxon>Cardueae</taxon>
        <taxon>Centaureinae</taxon>
        <taxon>Centaurea</taxon>
    </lineage>
</organism>
<comment type="catalytic activity">
    <reaction evidence="17">
        <text>a (3S)-3-hydroxyacyl-CoA = a (2E)-enoyl-CoA + H2O</text>
        <dbReference type="Rhea" id="RHEA:16105"/>
        <dbReference type="ChEBI" id="CHEBI:15377"/>
        <dbReference type="ChEBI" id="CHEBI:57318"/>
        <dbReference type="ChEBI" id="CHEBI:58856"/>
        <dbReference type="EC" id="4.2.1.17"/>
    </reaction>
</comment>
<keyword evidence="22" id="KW-1185">Reference proteome</keyword>
<dbReference type="EMBL" id="JARYMX010000008">
    <property type="protein sequence ID" value="KAJ9538799.1"/>
    <property type="molecule type" value="Genomic_DNA"/>
</dbReference>
<keyword evidence="14" id="KW-0456">Lyase</keyword>
<dbReference type="Pfam" id="PF02737">
    <property type="entry name" value="3HCDH_N"/>
    <property type="match status" value="1"/>
</dbReference>
<evidence type="ECO:0000256" key="1">
    <source>
        <dbReference type="ARBA" id="ARBA00000452"/>
    </source>
</evidence>
<comment type="catalytic activity">
    <reaction evidence="16">
        <text>(3S)-3-hydroxybutanoyl-CoA = (3R)-3-hydroxybutanoyl-CoA</text>
        <dbReference type="Rhea" id="RHEA:21760"/>
        <dbReference type="ChEBI" id="CHEBI:57315"/>
        <dbReference type="ChEBI" id="CHEBI:57316"/>
        <dbReference type="EC" id="5.1.2.3"/>
    </reaction>
</comment>
<dbReference type="GO" id="GO:0006635">
    <property type="term" value="P:fatty acid beta-oxidation"/>
    <property type="evidence" value="ECO:0007669"/>
    <property type="project" value="TreeGrafter"/>
</dbReference>
<feature type="domain" description="3-hydroxyacyl-CoA dehydrogenase NAD binding" evidence="20">
    <location>
        <begin position="313"/>
        <end position="491"/>
    </location>
</feature>
<evidence type="ECO:0000256" key="4">
    <source>
        <dbReference type="ARBA" id="ARBA00005005"/>
    </source>
</evidence>
<dbReference type="GO" id="GO:0070403">
    <property type="term" value="F:NAD+ binding"/>
    <property type="evidence" value="ECO:0007669"/>
    <property type="project" value="InterPro"/>
</dbReference>
<dbReference type="CDD" id="cd06558">
    <property type="entry name" value="crotonase-like"/>
    <property type="match status" value="1"/>
</dbReference>
<evidence type="ECO:0000256" key="9">
    <source>
        <dbReference type="ARBA" id="ARBA00023002"/>
    </source>
</evidence>
<evidence type="ECO:0000259" key="20">
    <source>
        <dbReference type="Pfam" id="PF02737"/>
    </source>
</evidence>
<keyword evidence="9" id="KW-0560">Oxidoreductase</keyword>
<dbReference type="Gene3D" id="3.90.226.10">
    <property type="entry name" value="2-enoyl-CoA Hydratase, Chain A, domain 1"/>
    <property type="match status" value="1"/>
</dbReference>
<dbReference type="InterPro" id="IPR006180">
    <property type="entry name" value="3-OHacyl-CoA_DH_CS"/>
</dbReference>
<dbReference type="SUPFAM" id="SSF52096">
    <property type="entry name" value="ClpP/crotonase"/>
    <property type="match status" value="1"/>
</dbReference>
<dbReference type="FunFam" id="3.40.50.720:FF:000009">
    <property type="entry name" value="Fatty oxidation complex, alpha subunit"/>
    <property type="match status" value="1"/>
</dbReference>
<comment type="caution">
    <text evidence="21">The sequence shown here is derived from an EMBL/GenBank/DDBJ whole genome shotgun (WGS) entry which is preliminary data.</text>
</comment>
<evidence type="ECO:0000259" key="19">
    <source>
        <dbReference type="Pfam" id="PF00725"/>
    </source>
</evidence>
<evidence type="ECO:0000256" key="14">
    <source>
        <dbReference type="ARBA" id="ARBA00023239"/>
    </source>
</evidence>
<evidence type="ECO:0000256" key="7">
    <source>
        <dbReference type="ARBA" id="ARBA00009463"/>
    </source>
</evidence>
<evidence type="ECO:0000313" key="21">
    <source>
        <dbReference type="EMBL" id="KAJ9538799.1"/>
    </source>
</evidence>
<comment type="catalytic activity">
    <reaction evidence="2">
        <text>a (3E)-enoyl-CoA = a 4-saturated (2E)-enoyl-CoA</text>
        <dbReference type="Rhea" id="RHEA:45228"/>
        <dbReference type="ChEBI" id="CHEBI:58521"/>
        <dbReference type="ChEBI" id="CHEBI:85097"/>
        <dbReference type="EC" id="5.3.3.8"/>
    </reaction>
</comment>
<dbReference type="InterPro" id="IPR001753">
    <property type="entry name" value="Enoyl-CoA_hydra/iso"/>
</dbReference>
<accession>A0AA38S958</accession>
<comment type="similarity">
    <text evidence="7">Belongs to the 3-hydroxyacyl-CoA dehydrogenase family.</text>
</comment>
<sequence length="770" mass="84114">MAEVIVTMEVGSDGVALITISNPPVNALAVPILAGLRDKFAEAMRRDDVKAIVLTGKNGRFSGGFDINVFQKVHQNGTNSRHISTTGCICRPCDQHNRRCQETHSCRCTRTCTWGGLEVAMGCHARIAAPKAQLGLPELSLGVMPGFGGTQRLPRLLGLSKAIDMMLTSKPILSEEGKKLGLIDAIVPPHDLLKVSRQWALDIAEARKPWVRALHRTDKIGSLSEAREILKNARQLVKRTAPNMPQHLATLDVIEEGIIHGGYAGVLKEVKVFNELVVSDTSKGLVHVFFAQRAISKVPNVTDIGLKPRSVKKVAVIGGGLMGSGIATALILGNIRVVLKEINSEYLSKGIKAIEANVRGLVARKKLAPAQGEKALSLVKGVLDYSEFRDVDMVIEAVIENVPLKQKIFSEIEAVCPPHCILATNTSTIDLNLVGEKIKSQDRVVGAHFFSPAHVMPLLEIVRTEKTSPQVILDLMTVGKIIKKAPVVVGNCTGFAVNRTFFPYTQGAHILLHLGVDLFRVDRLISRFGLPMGPFHTVGRGQVELQVVRARLQDLAGYGVALAVGKEFTTAFPDRTFRSPIIDLLIKSGRNGKFLSTRMLCLFVIIFPEKLFSLRETAVSGKNNGKGYYLYEKGSKPKPDPEVFPIIEEAKRQVNIMPGGKPISVSDQEIVEMILFPVVNEACRVLEEGVVVRASDLDIASVLGMSFPSYRGGIVFWGDLVGAKHIYASLKKWSEKYSDFYKPSRFLEERAKAGIPLSAPLSSTSSRARL</sequence>
<evidence type="ECO:0000256" key="13">
    <source>
        <dbReference type="ARBA" id="ARBA00023235"/>
    </source>
</evidence>
<dbReference type="FunFam" id="3.90.226.10:FF:000025">
    <property type="entry name" value="Peroxisomal fatty acid beta-oxidation multifunctional protein"/>
    <property type="match status" value="1"/>
</dbReference>
<keyword evidence="11" id="KW-0443">Lipid metabolism</keyword>
<dbReference type="InterPro" id="IPR029045">
    <property type="entry name" value="ClpP/crotonase-like_dom_sf"/>
</dbReference>
<comment type="catalytic activity">
    <reaction evidence="18">
        <text>a 4-saturated-(3S)-3-hydroxyacyl-CoA = a (3E)-enoyl-CoA + H2O</text>
        <dbReference type="Rhea" id="RHEA:20724"/>
        <dbReference type="ChEBI" id="CHEBI:15377"/>
        <dbReference type="ChEBI" id="CHEBI:58521"/>
        <dbReference type="ChEBI" id="CHEBI:137480"/>
        <dbReference type="EC" id="4.2.1.17"/>
    </reaction>
</comment>
<comment type="pathway">
    <text evidence="4">Lipid metabolism; fatty acid beta-oxidation.</text>
</comment>
<dbReference type="GO" id="GO:0005777">
    <property type="term" value="C:peroxisome"/>
    <property type="evidence" value="ECO:0007669"/>
    <property type="project" value="UniProtKB-SubCell"/>
</dbReference>
<dbReference type="GO" id="GO:0008692">
    <property type="term" value="F:3-hydroxybutyryl-CoA epimerase activity"/>
    <property type="evidence" value="ECO:0007669"/>
    <property type="project" value="UniProtKB-EC"/>
</dbReference>
<dbReference type="InterPro" id="IPR006108">
    <property type="entry name" value="3HC_DH_C"/>
</dbReference>
<dbReference type="InterPro" id="IPR013328">
    <property type="entry name" value="6PGD_dom2"/>
</dbReference>
<comment type="similarity">
    <text evidence="5">In the central section; belongs to the 3-hydroxyacyl-CoA dehydrogenase family.</text>
</comment>
<keyword evidence="8" id="KW-0276">Fatty acid metabolism</keyword>
<gene>
    <name evidence="21" type="ORF">OSB04_031532</name>
</gene>
<dbReference type="PANTHER" id="PTHR23309">
    <property type="entry name" value="3-HYDROXYACYL-COA DEHYROGENASE"/>
    <property type="match status" value="1"/>
</dbReference>
<evidence type="ECO:0000256" key="11">
    <source>
        <dbReference type="ARBA" id="ARBA00023098"/>
    </source>
</evidence>
<feature type="domain" description="3-hydroxyacyl-CoA dehydrogenase C-terminal" evidence="19">
    <location>
        <begin position="494"/>
        <end position="538"/>
    </location>
</feature>
<evidence type="ECO:0000256" key="10">
    <source>
        <dbReference type="ARBA" id="ARBA00023027"/>
    </source>
</evidence>
<proteinExistence type="inferred from homology"/>